<organism evidence="1 2">
    <name type="scientific">Streptomyces acidicola</name>
    <dbReference type="NCBI Taxonomy" id="2596892"/>
    <lineage>
        <taxon>Bacteria</taxon>
        <taxon>Bacillati</taxon>
        <taxon>Actinomycetota</taxon>
        <taxon>Actinomycetes</taxon>
        <taxon>Kitasatosporales</taxon>
        <taxon>Streptomycetaceae</taxon>
        <taxon>Streptomyces</taxon>
    </lineage>
</organism>
<dbReference type="RefSeq" id="WP_152867765.1">
    <property type="nucleotide sequence ID" value="NZ_VMNX01000210.1"/>
</dbReference>
<reference evidence="1 2" key="1">
    <citation type="submission" date="2019-09" db="EMBL/GenBank/DDBJ databases">
        <authorList>
            <person name="Duangmal K."/>
            <person name="Teo W.F.A."/>
            <person name="Lipun K."/>
        </authorList>
    </citation>
    <scope>NUCLEOTIDE SEQUENCE [LARGE SCALE GENOMIC DNA]</scope>
    <source>
        <strain evidence="1 2">K1PN6</strain>
    </source>
</reference>
<sequence length="73" mass="7715">MDVFVCGEAGEFQRHAGYGGEVLADQAGEEVVGSFHRFLAEAMVLAFDEQNGIERVCDGVLAVGGVDVGFVHV</sequence>
<dbReference type="EMBL" id="VMNX01000210">
    <property type="protein sequence ID" value="MPY53674.1"/>
    <property type="molecule type" value="Genomic_DNA"/>
</dbReference>
<comment type="caution">
    <text evidence="1">The sequence shown here is derived from an EMBL/GenBank/DDBJ whole genome shotgun (WGS) entry which is preliminary data.</text>
</comment>
<name>A0A5N8X3U3_9ACTN</name>
<evidence type="ECO:0000313" key="1">
    <source>
        <dbReference type="EMBL" id="MPY53674.1"/>
    </source>
</evidence>
<evidence type="ECO:0000313" key="2">
    <source>
        <dbReference type="Proteomes" id="UP000373149"/>
    </source>
</evidence>
<keyword evidence="2" id="KW-1185">Reference proteome</keyword>
<gene>
    <name evidence="1" type="ORF">FPZ41_35975</name>
</gene>
<proteinExistence type="predicted"/>
<dbReference type="Proteomes" id="UP000373149">
    <property type="component" value="Unassembled WGS sequence"/>
</dbReference>
<protein>
    <submittedName>
        <fullName evidence="1">Uncharacterized protein</fullName>
    </submittedName>
</protein>
<dbReference type="AlphaFoldDB" id="A0A5N8X3U3"/>
<accession>A0A5N8X3U3</accession>